<dbReference type="GeneID" id="54286948"/>
<proteinExistence type="predicted"/>
<accession>A0A6A5X8R5</accession>
<reference evidence="2" key="1">
    <citation type="journal article" date="2020" name="Stud. Mycol.">
        <title>101 Dothideomycetes genomes: a test case for predicting lifestyles and emergence of pathogens.</title>
        <authorList>
            <person name="Haridas S."/>
            <person name="Albert R."/>
            <person name="Binder M."/>
            <person name="Bloem J."/>
            <person name="Labutti K."/>
            <person name="Salamov A."/>
            <person name="Andreopoulos B."/>
            <person name="Baker S."/>
            <person name="Barry K."/>
            <person name="Bills G."/>
            <person name="Bluhm B."/>
            <person name="Cannon C."/>
            <person name="Castanera R."/>
            <person name="Culley D."/>
            <person name="Daum C."/>
            <person name="Ezra D."/>
            <person name="Gonzalez J."/>
            <person name="Henrissat B."/>
            <person name="Kuo A."/>
            <person name="Liang C."/>
            <person name="Lipzen A."/>
            <person name="Lutzoni F."/>
            <person name="Magnuson J."/>
            <person name="Mondo S."/>
            <person name="Nolan M."/>
            <person name="Ohm R."/>
            <person name="Pangilinan J."/>
            <person name="Park H.-J."/>
            <person name="Ramirez L."/>
            <person name="Alfaro M."/>
            <person name="Sun H."/>
            <person name="Tritt A."/>
            <person name="Yoshinaga Y."/>
            <person name="Zwiers L.-H."/>
            <person name="Turgeon B."/>
            <person name="Goodwin S."/>
            <person name="Spatafora J."/>
            <person name="Crous P."/>
            <person name="Grigoriev I."/>
        </authorList>
    </citation>
    <scope>NUCLEOTIDE SEQUENCE</scope>
    <source>
        <strain evidence="2">CBS 175.79</strain>
    </source>
</reference>
<organism evidence="2 3">
    <name type="scientific">Aaosphaeria arxii CBS 175.79</name>
    <dbReference type="NCBI Taxonomy" id="1450172"/>
    <lineage>
        <taxon>Eukaryota</taxon>
        <taxon>Fungi</taxon>
        <taxon>Dikarya</taxon>
        <taxon>Ascomycota</taxon>
        <taxon>Pezizomycotina</taxon>
        <taxon>Dothideomycetes</taxon>
        <taxon>Pleosporomycetidae</taxon>
        <taxon>Pleosporales</taxon>
        <taxon>Pleosporales incertae sedis</taxon>
        <taxon>Aaosphaeria</taxon>
    </lineage>
</organism>
<feature type="chain" id="PRO_5025524053" evidence="1">
    <location>
        <begin position="22"/>
        <end position="203"/>
    </location>
</feature>
<protein>
    <submittedName>
        <fullName evidence="2">Uncharacterized protein</fullName>
    </submittedName>
</protein>
<dbReference type="EMBL" id="ML978079">
    <property type="protein sequence ID" value="KAF2009197.1"/>
    <property type="molecule type" value="Genomic_DNA"/>
</dbReference>
<evidence type="ECO:0000313" key="3">
    <source>
        <dbReference type="Proteomes" id="UP000799778"/>
    </source>
</evidence>
<evidence type="ECO:0000256" key="1">
    <source>
        <dbReference type="SAM" id="SignalP"/>
    </source>
</evidence>
<dbReference type="Proteomes" id="UP000799778">
    <property type="component" value="Unassembled WGS sequence"/>
</dbReference>
<dbReference type="RefSeq" id="XP_033377536.1">
    <property type="nucleotide sequence ID" value="XM_033529551.1"/>
</dbReference>
<keyword evidence="3" id="KW-1185">Reference proteome</keyword>
<sequence length="203" mass="22981">MGTGPPVIMLAVLLSLDDITGNDDEVPDALFGLAEVYQVNSFKAVRCKSFCCGCGCAMAMEMEMEMAMAKAMRRWRAQPRPLPRNWLDHDDHPRLVRLPTSLSLSLSLSLSPWHENATVNTRIFKLFLSTTIVTTTTNHHLSRLSKLSSDTNRRTIVSIIHARLHDSGRGHCVPHTYSYKAENWCSLHIVTYLDYFYKSILLV</sequence>
<keyword evidence="1" id="KW-0732">Signal</keyword>
<dbReference type="AlphaFoldDB" id="A0A6A5X8R5"/>
<evidence type="ECO:0000313" key="2">
    <source>
        <dbReference type="EMBL" id="KAF2009197.1"/>
    </source>
</evidence>
<feature type="signal peptide" evidence="1">
    <location>
        <begin position="1"/>
        <end position="21"/>
    </location>
</feature>
<name>A0A6A5X8R5_9PLEO</name>
<gene>
    <name evidence="2" type="ORF">BU24DRAFT_428734</name>
</gene>